<evidence type="ECO:0000256" key="3">
    <source>
        <dbReference type="ARBA" id="ARBA00015033"/>
    </source>
</evidence>
<evidence type="ECO:0000256" key="1">
    <source>
        <dbReference type="ARBA" id="ARBA00004477"/>
    </source>
</evidence>
<keyword evidence="7 9" id="KW-0472">Membrane</keyword>
<dbReference type="GO" id="GO:0006624">
    <property type="term" value="P:vacuolar protein processing"/>
    <property type="evidence" value="ECO:0007669"/>
    <property type="project" value="TreeGrafter"/>
</dbReference>
<dbReference type="EMBL" id="BTSX01000005">
    <property type="protein sequence ID" value="GMT00261.1"/>
    <property type="molecule type" value="Genomic_DNA"/>
</dbReference>
<evidence type="ECO:0000256" key="7">
    <source>
        <dbReference type="ARBA" id="ARBA00023136"/>
    </source>
</evidence>
<feature type="transmembrane region" description="Helical" evidence="9">
    <location>
        <begin position="29"/>
        <end position="48"/>
    </location>
</feature>
<evidence type="ECO:0000256" key="8">
    <source>
        <dbReference type="SAM" id="MobiDB-lite"/>
    </source>
</evidence>
<protein>
    <recommendedName>
        <fullName evidence="3">Transmembrane protein 208</fullName>
    </recommendedName>
</protein>
<feature type="non-terminal residue" evidence="10">
    <location>
        <position position="1"/>
    </location>
</feature>
<keyword evidence="5" id="KW-0256">Endoplasmic reticulum</keyword>
<keyword evidence="4 9" id="KW-0812">Transmembrane</keyword>
<comment type="similarity">
    <text evidence="2">Belongs to the TMEM208 family.</text>
</comment>
<dbReference type="InterPro" id="IPR008506">
    <property type="entry name" value="SND2/TMEM208"/>
</dbReference>
<feature type="region of interest" description="Disordered" evidence="8">
    <location>
        <begin position="150"/>
        <end position="176"/>
    </location>
</feature>
<comment type="caution">
    <text evidence="10">The sequence shown here is derived from an EMBL/GenBank/DDBJ whole genome shotgun (WGS) entry which is preliminary data.</text>
</comment>
<feature type="compositionally biased region" description="Basic residues" evidence="8">
    <location>
        <begin position="165"/>
        <end position="176"/>
    </location>
</feature>
<comment type="subcellular location">
    <subcellularLocation>
        <location evidence="1">Endoplasmic reticulum membrane</location>
        <topology evidence="1">Multi-pass membrane protein</topology>
    </subcellularLocation>
</comment>
<reference evidence="10" key="1">
    <citation type="submission" date="2023-10" db="EMBL/GenBank/DDBJ databases">
        <title>Genome assembly of Pristionchus species.</title>
        <authorList>
            <person name="Yoshida K."/>
            <person name="Sommer R.J."/>
        </authorList>
    </citation>
    <scope>NUCLEOTIDE SEQUENCE</scope>
    <source>
        <strain evidence="10">RS0144</strain>
    </source>
</reference>
<evidence type="ECO:0000313" key="11">
    <source>
        <dbReference type="Proteomes" id="UP001432027"/>
    </source>
</evidence>
<proteinExistence type="inferred from homology"/>
<feature type="transmembrane region" description="Helical" evidence="9">
    <location>
        <begin position="54"/>
        <end position="75"/>
    </location>
</feature>
<name>A0AAV5U158_9BILA</name>
<keyword evidence="11" id="KW-1185">Reference proteome</keyword>
<evidence type="ECO:0000256" key="2">
    <source>
        <dbReference type="ARBA" id="ARBA00009950"/>
    </source>
</evidence>
<organism evidence="10 11">
    <name type="scientific">Pristionchus entomophagus</name>
    <dbReference type="NCBI Taxonomy" id="358040"/>
    <lineage>
        <taxon>Eukaryota</taxon>
        <taxon>Metazoa</taxon>
        <taxon>Ecdysozoa</taxon>
        <taxon>Nematoda</taxon>
        <taxon>Chromadorea</taxon>
        <taxon>Rhabditida</taxon>
        <taxon>Rhabditina</taxon>
        <taxon>Diplogasteromorpha</taxon>
        <taxon>Diplogasteroidea</taxon>
        <taxon>Neodiplogasteridae</taxon>
        <taxon>Pristionchus</taxon>
    </lineage>
</organism>
<dbReference type="GO" id="GO:0005773">
    <property type="term" value="C:vacuole"/>
    <property type="evidence" value="ECO:0007669"/>
    <property type="project" value="GOC"/>
</dbReference>
<dbReference type="PANTHER" id="PTHR13505">
    <property type="entry name" value="TRANSMEMBRANE PROTEIN 208"/>
    <property type="match status" value="1"/>
</dbReference>
<dbReference type="GO" id="GO:0005789">
    <property type="term" value="C:endoplasmic reticulum membrane"/>
    <property type="evidence" value="ECO:0007669"/>
    <property type="project" value="UniProtKB-SubCell"/>
</dbReference>
<sequence length="176" mass="19608">TLIEWRMVKQATKGQQQIADENDETVKQYGIATVISGGLYLALAMTVFNMDSYAWWGWAISMAIQLTAVFVMRAISRSKRDAKGHCIDAGLDLNDSSAIGEPCKDLIILATISQIVGLFTNYGFLALLGAPAYGIYKALAGFIIPWATASPPQEEEQDEREDKKARKMERRMKRIQ</sequence>
<dbReference type="Proteomes" id="UP001432027">
    <property type="component" value="Unassembled WGS sequence"/>
</dbReference>
<dbReference type="PANTHER" id="PTHR13505:SF7">
    <property type="entry name" value="TRANSMEMBRANE PROTEIN 208"/>
    <property type="match status" value="1"/>
</dbReference>
<evidence type="ECO:0000256" key="5">
    <source>
        <dbReference type="ARBA" id="ARBA00022824"/>
    </source>
</evidence>
<gene>
    <name evidence="10" type="ORF">PENTCL1PPCAC_22435</name>
</gene>
<accession>A0AAV5U158</accession>
<evidence type="ECO:0000256" key="4">
    <source>
        <dbReference type="ARBA" id="ARBA00022692"/>
    </source>
</evidence>
<dbReference type="AlphaFoldDB" id="A0AAV5U158"/>
<keyword evidence="6 9" id="KW-1133">Transmembrane helix</keyword>
<evidence type="ECO:0000313" key="10">
    <source>
        <dbReference type="EMBL" id="GMT00261.1"/>
    </source>
</evidence>
<evidence type="ECO:0000256" key="9">
    <source>
        <dbReference type="SAM" id="Phobius"/>
    </source>
</evidence>
<evidence type="ECO:0000256" key="6">
    <source>
        <dbReference type="ARBA" id="ARBA00022989"/>
    </source>
</evidence>
<dbReference type="Pfam" id="PF05620">
    <property type="entry name" value="TMEM208_SND2"/>
    <property type="match status" value="1"/>
</dbReference>